<feature type="region of interest" description="Disordered" evidence="1">
    <location>
        <begin position="162"/>
        <end position="181"/>
    </location>
</feature>
<dbReference type="Proteomes" id="UP000187012">
    <property type="component" value="Unassembled WGS sequence"/>
</dbReference>
<evidence type="ECO:0000313" key="3">
    <source>
        <dbReference type="Proteomes" id="UP000187012"/>
    </source>
</evidence>
<dbReference type="AlphaFoldDB" id="A0A1N7RQP5"/>
<evidence type="ECO:0000256" key="1">
    <source>
        <dbReference type="SAM" id="MobiDB-lite"/>
    </source>
</evidence>
<sequence length="181" mass="18974">MPVDPFAGSSVSAVELASYAARILPPFFGVSAKAFDAPASIPPAPVARMPPAANTRIMSRRLKPPGLFSSLTVPAPSSKVEHVQFFAGMAGLRRCVASCTSRPPNSSRPGESDAHIKQEGRGLNAFKHRQINQNADKAADTDGASRFGGDLQHKLLRLGASGPHARAVRQPGAYGTEGCTT</sequence>
<protein>
    <submittedName>
        <fullName evidence="2">Uncharacterized protein</fullName>
    </submittedName>
</protein>
<reference evidence="2 3" key="1">
    <citation type="submission" date="2016-12" db="EMBL/GenBank/DDBJ databases">
        <authorList>
            <person name="Song W.-J."/>
            <person name="Kurnit D.M."/>
        </authorList>
    </citation>
    <scope>NUCLEOTIDE SEQUENCE [LARGE SCALE GENOMIC DNA]</scope>
    <source>
        <strain evidence="2 3">STM7296</strain>
    </source>
</reference>
<gene>
    <name evidence="2" type="ORF">BN2475_120015</name>
</gene>
<organism evidence="2 3">
    <name type="scientific">Paraburkholderia ribeironis</name>
    <dbReference type="NCBI Taxonomy" id="1247936"/>
    <lineage>
        <taxon>Bacteria</taxon>
        <taxon>Pseudomonadati</taxon>
        <taxon>Pseudomonadota</taxon>
        <taxon>Betaproteobacteria</taxon>
        <taxon>Burkholderiales</taxon>
        <taxon>Burkholderiaceae</taxon>
        <taxon>Paraburkholderia</taxon>
    </lineage>
</organism>
<accession>A0A1N7RQP5</accession>
<name>A0A1N7RQP5_9BURK</name>
<evidence type="ECO:0000313" key="2">
    <source>
        <dbReference type="EMBL" id="SIT37423.1"/>
    </source>
</evidence>
<keyword evidence="3" id="KW-1185">Reference proteome</keyword>
<proteinExistence type="predicted"/>
<dbReference type="EMBL" id="CYGX02000012">
    <property type="protein sequence ID" value="SIT37423.1"/>
    <property type="molecule type" value="Genomic_DNA"/>
</dbReference>